<dbReference type="PANTHER" id="PTHR11562">
    <property type="entry name" value="CATION EFFLUX PROTEIN/ ZINC TRANSPORTER"/>
    <property type="match status" value="1"/>
</dbReference>
<evidence type="ECO:0000256" key="8">
    <source>
        <dbReference type="ARBA" id="ARBA00023136"/>
    </source>
</evidence>
<accession>A0ABC8M339</accession>
<keyword evidence="8 9" id="KW-0472">Membrane</keyword>
<feature type="transmembrane region" description="Helical" evidence="9">
    <location>
        <begin position="16"/>
        <end position="38"/>
    </location>
</feature>
<dbReference type="Pfam" id="PF16916">
    <property type="entry name" value="ZT_dimer"/>
    <property type="match status" value="1"/>
</dbReference>
<evidence type="ECO:0000313" key="12">
    <source>
        <dbReference type="EMBL" id="CAH8389582.1"/>
    </source>
</evidence>
<evidence type="ECO:0000256" key="2">
    <source>
        <dbReference type="ARBA" id="ARBA00008873"/>
    </source>
</evidence>
<dbReference type="SUPFAM" id="SSF161111">
    <property type="entry name" value="Cation efflux protein transmembrane domain-like"/>
    <property type="match status" value="1"/>
</dbReference>
<evidence type="ECO:0000259" key="11">
    <source>
        <dbReference type="Pfam" id="PF16916"/>
    </source>
</evidence>
<keyword evidence="4 9" id="KW-0812">Transmembrane</keyword>
<comment type="caution">
    <text evidence="12">The sequence shown here is derived from an EMBL/GenBank/DDBJ whole genome shotgun (WGS) entry which is preliminary data.</text>
</comment>
<dbReference type="NCBIfam" id="TIGR01297">
    <property type="entry name" value="CDF"/>
    <property type="match status" value="1"/>
</dbReference>
<comment type="similarity">
    <text evidence="2">Belongs to the cation diffusion facilitator (CDF) transporter (TC 2.A.4) family. SLC30A subfamily.</text>
</comment>
<evidence type="ECO:0000256" key="5">
    <source>
        <dbReference type="ARBA" id="ARBA00022906"/>
    </source>
</evidence>
<dbReference type="InterPro" id="IPR058533">
    <property type="entry name" value="Cation_efflux_TM"/>
</dbReference>
<feature type="transmembrane region" description="Helical" evidence="9">
    <location>
        <begin position="198"/>
        <end position="219"/>
    </location>
</feature>
<organism evidence="12 13">
    <name type="scientific">Eruca vesicaria subsp. sativa</name>
    <name type="common">Garden rocket</name>
    <name type="synonym">Eruca sativa</name>
    <dbReference type="NCBI Taxonomy" id="29727"/>
    <lineage>
        <taxon>Eukaryota</taxon>
        <taxon>Viridiplantae</taxon>
        <taxon>Streptophyta</taxon>
        <taxon>Embryophyta</taxon>
        <taxon>Tracheophyta</taxon>
        <taxon>Spermatophyta</taxon>
        <taxon>Magnoliopsida</taxon>
        <taxon>eudicotyledons</taxon>
        <taxon>Gunneridae</taxon>
        <taxon>Pentapetalae</taxon>
        <taxon>rosids</taxon>
        <taxon>malvids</taxon>
        <taxon>Brassicales</taxon>
        <taxon>Brassicaceae</taxon>
        <taxon>Brassiceae</taxon>
        <taxon>Eruca</taxon>
    </lineage>
</organism>
<dbReference type="GO" id="GO:0006829">
    <property type="term" value="P:zinc ion transport"/>
    <property type="evidence" value="ECO:0007669"/>
    <property type="project" value="UniProtKB-KW"/>
</dbReference>
<keyword evidence="3" id="KW-0813">Transport</keyword>
<protein>
    <recommendedName>
        <fullName evidence="14">Cation transporter</fullName>
    </recommendedName>
</protein>
<dbReference type="Pfam" id="PF01545">
    <property type="entry name" value="Cation_efflux"/>
    <property type="match status" value="1"/>
</dbReference>
<feature type="transmembrane region" description="Helical" evidence="9">
    <location>
        <begin position="127"/>
        <end position="146"/>
    </location>
</feature>
<evidence type="ECO:0000256" key="1">
    <source>
        <dbReference type="ARBA" id="ARBA00004141"/>
    </source>
</evidence>
<evidence type="ECO:0000256" key="7">
    <source>
        <dbReference type="ARBA" id="ARBA00023065"/>
    </source>
</evidence>
<feature type="transmembrane region" description="Helical" evidence="9">
    <location>
        <begin position="86"/>
        <end position="107"/>
    </location>
</feature>
<dbReference type="GO" id="GO:0016020">
    <property type="term" value="C:membrane"/>
    <property type="evidence" value="ECO:0007669"/>
    <property type="project" value="UniProtKB-SubCell"/>
</dbReference>
<dbReference type="Gene3D" id="1.20.1510.10">
    <property type="entry name" value="Cation efflux protein transmembrane domain"/>
    <property type="match status" value="1"/>
</dbReference>
<proteinExistence type="inferred from homology"/>
<evidence type="ECO:0000259" key="10">
    <source>
        <dbReference type="Pfam" id="PF01545"/>
    </source>
</evidence>
<gene>
    <name evidence="12" type="ORF">ERUC_LOCUS42065</name>
</gene>
<evidence type="ECO:0000313" key="13">
    <source>
        <dbReference type="Proteomes" id="UP001642260"/>
    </source>
</evidence>
<keyword evidence="7" id="KW-0406">Ion transport</keyword>
<feature type="transmembrane region" description="Helical" evidence="9">
    <location>
        <begin position="158"/>
        <end position="177"/>
    </location>
</feature>
<feature type="domain" description="Cation efflux protein transmembrane" evidence="10">
    <location>
        <begin position="60"/>
        <end position="251"/>
    </location>
</feature>
<dbReference type="AlphaFoldDB" id="A0ABC8M339"/>
<keyword evidence="5" id="KW-0864">Zinc transport</keyword>
<dbReference type="PANTHER" id="PTHR11562:SF17">
    <property type="entry name" value="RE54080P-RELATED"/>
    <property type="match status" value="1"/>
</dbReference>
<feature type="transmembrane region" description="Helical" evidence="9">
    <location>
        <begin position="225"/>
        <end position="243"/>
    </location>
</feature>
<feature type="domain" description="Cation efflux protein cytoplasmic" evidence="11">
    <location>
        <begin position="255"/>
        <end position="328"/>
    </location>
</feature>
<evidence type="ECO:0000256" key="3">
    <source>
        <dbReference type="ARBA" id="ARBA00022448"/>
    </source>
</evidence>
<dbReference type="Proteomes" id="UP001642260">
    <property type="component" value="Unassembled WGS sequence"/>
</dbReference>
<name>A0ABC8M339_ERUVS</name>
<dbReference type="InterPro" id="IPR050681">
    <property type="entry name" value="CDF/SLC30A"/>
</dbReference>
<evidence type="ECO:0000256" key="9">
    <source>
        <dbReference type="SAM" id="Phobius"/>
    </source>
</evidence>
<keyword evidence="5" id="KW-0862">Zinc</keyword>
<evidence type="ECO:0000256" key="6">
    <source>
        <dbReference type="ARBA" id="ARBA00022989"/>
    </source>
</evidence>
<dbReference type="InterPro" id="IPR027470">
    <property type="entry name" value="Cation_efflux_CTD"/>
</dbReference>
<sequence>MPRRLPLAPMRTRFTWWMQAALLVVGSRGCTVVSKTRFQSKETTMGAGHDHGKGANERSMWIALSLTGSFMIAEAVGGWLTGSLALISDAAHMLTDTVALAIALLAIRIGKRAADRRRTFGYGRFEIIAAAFNAGMLFAVAIYIFYEAWQRFRMPPEVQSIPMLVIASLGLIVNLISMRLLSAGQSESLNVKGAYLEVWSDMLGSLGVIIGAGVIYLTGWTWFDPLIAVLIAVWVLPRTYILLKASANVLLEGVPEGVEIDKIESSIRSDADVRGVHDLHIWGLGSGQISLAAHVLLAPGVQVDSFLRRTEMKLKSEYKVTHTTLQCEFEPCADEDICSLSTNVHDRDDEHDHHSHA</sequence>
<dbReference type="SUPFAM" id="SSF160240">
    <property type="entry name" value="Cation efflux protein cytoplasmic domain-like"/>
    <property type="match status" value="1"/>
</dbReference>
<comment type="subcellular location">
    <subcellularLocation>
        <location evidence="1">Membrane</location>
        <topology evidence="1">Multi-pass membrane protein</topology>
    </subcellularLocation>
</comment>
<evidence type="ECO:0008006" key="14">
    <source>
        <dbReference type="Google" id="ProtNLM"/>
    </source>
</evidence>
<reference evidence="12 13" key="1">
    <citation type="submission" date="2022-03" db="EMBL/GenBank/DDBJ databases">
        <authorList>
            <person name="Macdonald S."/>
            <person name="Ahmed S."/>
            <person name="Newling K."/>
        </authorList>
    </citation>
    <scope>NUCLEOTIDE SEQUENCE [LARGE SCALE GENOMIC DNA]</scope>
</reference>
<evidence type="ECO:0000256" key="4">
    <source>
        <dbReference type="ARBA" id="ARBA00022692"/>
    </source>
</evidence>
<feature type="transmembrane region" description="Helical" evidence="9">
    <location>
        <begin position="59"/>
        <end position="80"/>
    </location>
</feature>
<dbReference type="InterPro" id="IPR036837">
    <property type="entry name" value="Cation_efflux_CTD_sf"/>
</dbReference>
<dbReference type="InterPro" id="IPR002524">
    <property type="entry name" value="Cation_efflux"/>
</dbReference>
<dbReference type="InterPro" id="IPR027469">
    <property type="entry name" value="Cation_efflux_TMD_sf"/>
</dbReference>
<keyword evidence="13" id="KW-1185">Reference proteome</keyword>
<dbReference type="EMBL" id="CAKOAT010843488">
    <property type="protein sequence ID" value="CAH8389582.1"/>
    <property type="molecule type" value="Genomic_DNA"/>
</dbReference>
<keyword evidence="6 9" id="KW-1133">Transmembrane helix</keyword>